<gene>
    <name evidence="2" type="ORF">H261_10552</name>
</gene>
<evidence type="ECO:0000259" key="1">
    <source>
        <dbReference type="Pfam" id="PF21841"/>
    </source>
</evidence>
<dbReference type="InterPro" id="IPR054195">
    <property type="entry name" value="DUF6900"/>
</dbReference>
<dbReference type="PATRIC" id="fig|1244869.3.peg.2132"/>
<feature type="domain" description="DUF6900" evidence="1">
    <location>
        <begin position="4"/>
        <end position="53"/>
    </location>
</feature>
<sequence length="54" mass="6145">MQTRDQALTEIATQILDLETLDTRKSDRLDFHELAVWQIKKALEAAYAAGQKAK</sequence>
<evidence type="ECO:0000313" key="2">
    <source>
        <dbReference type="EMBL" id="EME69983.1"/>
    </source>
</evidence>
<dbReference type="eggNOG" id="ENOG5033ABK">
    <property type="taxonomic scope" value="Bacteria"/>
</dbReference>
<keyword evidence="3" id="KW-1185">Reference proteome</keyword>
<organism evidence="2 3">
    <name type="scientific">Paramagnetospirillum caucaseum</name>
    <dbReference type="NCBI Taxonomy" id="1244869"/>
    <lineage>
        <taxon>Bacteria</taxon>
        <taxon>Pseudomonadati</taxon>
        <taxon>Pseudomonadota</taxon>
        <taxon>Alphaproteobacteria</taxon>
        <taxon>Rhodospirillales</taxon>
        <taxon>Magnetospirillaceae</taxon>
        <taxon>Paramagnetospirillum</taxon>
    </lineage>
</organism>
<dbReference type="STRING" id="1244869.H261_10552"/>
<evidence type="ECO:0000313" key="3">
    <source>
        <dbReference type="Proteomes" id="UP000011744"/>
    </source>
</evidence>
<reference evidence="2 3" key="1">
    <citation type="journal article" date="2014" name="Genome Announc.">
        <title>Draft Genome Sequence of Magnetospirillum sp. Strain SO-1, a Freshwater Magnetotactic Bacterium Isolated from the Ol'khovka River, Russia.</title>
        <authorList>
            <person name="Grouzdev D.S."/>
            <person name="Dziuba M.V."/>
            <person name="Sukhacheva M.S."/>
            <person name="Mardanov A.V."/>
            <person name="Beletskiy A.V."/>
            <person name="Kuznetsov B.B."/>
            <person name="Skryabin K.G."/>
        </authorList>
    </citation>
    <scope>NUCLEOTIDE SEQUENCE [LARGE SCALE GENOMIC DNA]</scope>
    <source>
        <strain evidence="2 3">SO-1</strain>
    </source>
</reference>
<dbReference type="Pfam" id="PF21841">
    <property type="entry name" value="DUF6900"/>
    <property type="match status" value="1"/>
</dbReference>
<dbReference type="Proteomes" id="UP000011744">
    <property type="component" value="Unassembled WGS sequence"/>
</dbReference>
<proteinExistence type="predicted"/>
<comment type="caution">
    <text evidence="2">The sequence shown here is derived from an EMBL/GenBank/DDBJ whole genome shotgun (WGS) entry which is preliminary data.</text>
</comment>
<protein>
    <recommendedName>
        <fullName evidence="1">DUF6900 domain-containing protein</fullName>
    </recommendedName>
</protein>
<name>M3AAZ7_9PROT</name>
<accession>M3AAZ7</accession>
<dbReference type="AlphaFoldDB" id="M3AAZ7"/>
<dbReference type="RefSeq" id="WP_008617169.1">
    <property type="nucleotide sequence ID" value="NZ_AONQ01000024.1"/>
</dbReference>
<dbReference type="EMBL" id="AONQ01000024">
    <property type="protein sequence ID" value="EME69983.1"/>
    <property type="molecule type" value="Genomic_DNA"/>
</dbReference>